<organism evidence="1 2">
    <name type="scientific">Avena sativa</name>
    <name type="common">Oat</name>
    <dbReference type="NCBI Taxonomy" id="4498"/>
    <lineage>
        <taxon>Eukaryota</taxon>
        <taxon>Viridiplantae</taxon>
        <taxon>Streptophyta</taxon>
        <taxon>Embryophyta</taxon>
        <taxon>Tracheophyta</taxon>
        <taxon>Spermatophyta</taxon>
        <taxon>Magnoliopsida</taxon>
        <taxon>Liliopsida</taxon>
        <taxon>Poales</taxon>
        <taxon>Poaceae</taxon>
        <taxon>BOP clade</taxon>
        <taxon>Pooideae</taxon>
        <taxon>Poodae</taxon>
        <taxon>Poeae</taxon>
        <taxon>Poeae Chloroplast Group 1 (Aveneae type)</taxon>
        <taxon>Aveninae</taxon>
        <taxon>Avena</taxon>
    </lineage>
</organism>
<evidence type="ECO:0000313" key="1">
    <source>
        <dbReference type="EnsemblPlants" id="AVESA.00010b.r2.1DG0164440.1.CDS"/>
    </source>
</evidence>
<reference evidence="1" key="2">
    <citation type="submission" date="2025-09" db="UniProtKB">
        <authorList>
            <consortium name="EnsemblPlants"/>
        </authorList>
    </citation>
    <scope>IDENTIFICATION</scope>
</reference>
<evidence type="ECO:0000313" key="2">
    <source>
        <dbReference type="Proteomes" id="UP001732700"/>
    </source>
</evidence>
<proteinExistence type="predicted"/>
<dbReference type="EnsemblPlants" id="AVESA.00010b.r2.1DG0164440.1">
    <property type="protein sequence ID" value="AVESA.00010b.r2.1DG0164440.1.CDS"/>
    <property type="gene ID" value="AVESA.00010b.r2.1DG0164440"/>
</dbReference>
<name>A0ACD5U2H3_AVESA</name>
<accession>A0ACD5U2H3</accession>
<reference evidence="1" key="1">
    <citation type="submission" date="2021-05" db="EMBL/GenBank/DDBJ databases">
        <authorList>
            <person name="Scholz U."/>
            <person name="Mascher M."/>
            <person name="Fiebig A."/>
        </authorList>
    </citation>
    <scope>NUCLEOTIDE SEQUENCE [LARGE SCALE GENOMIC DNA]</scope>
</reference>
<keyword evidence="2" id="KW-1185">Reference proteome</keyword>
<sequence>MIRAVAAGGENTGEGRGAAAQLVPDQINPQFEILEGASKHTHDLQLPWPVHFDASLSLVCCSRVFPPRALHVDCSVLLATAMVRKQPLSSLFYGVSSANKDTTPPSSPPTPTVTQQAWMWPSCKHPTTNSFRSPSASAAAAKNAASLFVDSAESSSFTNSSARMHHDCAASDSLSTESEPSGAAAEDTADAIVRGLRSDRLRFEPRAPSSSILEKKPARGVHGPSSAAGPFGGGVPLAFDSADPYEDFRASMAEMMTAHGAGDWDWLERMLGWYLRANGKDTHAAIVAAFVDLVVTRTAACPSSTGHSSSFTLAGSDLESGSTGGNGSFRLRRTKSSVSG</sequence>
<protein>
    <submittedName>
        <fullName evidence="1">Uncharacterized protein</fullName>
    </submittedName>
</protein>
<dbReference type="Proteomes" id="UP001732700">
    <property type="component" value="Chromosome 1D"/>
</dbReference>